<proteinExistence type="predicted"/>
<feature type="compositionally biased region" description="Basic and acidic residues" evidence="2">
    <location>
        <begin position="194"/>
        <end position="227"/>
    </location>
</feature>
<sequence>MQSAISPPSAGKEQTGSETSSDHSPQGWSKSRASSAFGQSSGPARDPRTPQTPRPFVFRPPSYSHKRPQVSSLSANTGFFSSPIVRPLFSLRSTQSLASIQSSRANIEAGQHPNASSNRSTEMMETPCASRSRKASSTMDGQLGSSPVIQLPTSNAIVTRSNQGHGEDDSASKVQQQVQETEDPDLECTLPAQSDDHQQFDTDSTHNSKVEEQRKLHTDVSSGEHYKPTLTDGSHEMSAPGSSLNREALLEQSASVARAVDFSSSRLDSRLDSRHQDLSRHLDSMFTDVALELQSKDVQINQLRAVLGGTKQDLDRIVQQNIELSTKEKDARLWNDRLQKVENDLRCEIQELQERNKELVQSGLDATEKIRLLEIDNVRMNANNKQLKEDVIRRIELIKRSCLEDEKALNEGSVEISSFHEQLLSLQGSVKEFRSHQVALGERVEIARQQLTEGKRKLVTKCEDLEIELASLMKAGSVAQGSLEVARERITALEGLLLASVEKANGLSTELEAKGNVVEAFIVNNAAMTNEIQLLSRSKDFEKETLQAQLSQLNDVYQEEVLDHTRTKSIMAILKSTLEETEKMYTSLKEISAKPECTVTSVSTSDDPQLDLHMQFIRLSAEFRDLESKIRDQTRQADAYTSLCASQQTINSTLTLELNASQRRCQDIAELLEEKSKDLQEMKKAVESSNLRMTSQACEIEKWKSATAAEKSKHLNQVESNIQNLKVYSDDIASCQAELKEQELKISLQTMEEQQQRHHCNLVQERQAHKRDLESLRTEIQTLANASRNVPASSNAQSTLIFYMTPI</sequence>
<keyword evidence="1" id="KW-0175">Coiled coil</keyword>
<organism evidence="3 4">
    <name type="scientific">Entomortierella parvispora</name>
    <dbReference type="NCBI Taxonomy" id="205924"/>
    <lineage>
        <taxon>Eukaryota</taxon>
        <taxon>Fungi</taxon>
        <taxon>Fungi incertae sedis</taxon>
        <taxon>Mucoromycota</taxon>
        <taxon>Mortierellomycotina</taxon>
        <taxon>Mortierellomycetes</taxon>
        <taxon>Mortierellales</taxon>
        <taxon>Mortierellaceae</taxon>
        <taxon>Entomortierella</taxon>
    </lineage>
</organism>
<evidence type="ECO:0000256" key="2">
    <source>
        <dbReference type="SAM" id="MobiDB-lite"/>
    </source>
</evidence>
<feature type="coiled-coil region" evidence="1">
    <location>
        <begin position="448"/>
        <end position="475"/>
    </location>
</feature>
<feature type="compositionally biased region" description="Polar residues" evidence="2">
    <location>
        <begin position="113"/>
        <end position="123"/>
    </location>
</feature>
<comment type="caution">
    <text evidence="3">The sequence shown here is derived from an EMBL/GenBank/DDBJ whole genome shotgun (WGS) entry which is preliminary data.</text>
</comment>
<evidence type="ECO:0000256" key="1">
    <source>
        <dbReference type="SAM" id="Coils"/>
    </source>
</evidence>
<dbReference type="AlphaFoldDB" id="A0A9P3HHH8"/>
<feature type="coiled-coil region" evidence="1">
    <location>
        <begin position="725"/>
        <end position="786"/>
    </location>
</feature>
<reference evidence="3" key="2">
    <citation type="journal article" date="2022" name="Microbiol. Resour. Announc.">
        <title>Whole-Genome Sequence of Entomortierella parvispora E1425, a Mucoromycotan Fungus Associated with Burkholderiaceae-Related Endosymbiotic Bacteria.</title>
        <authorList>
            <person name="Herlambang A."/>
            <person name="Guo Y."/>
            <person name="Takashima Y."/>
            <person name="Narisawa K."/>
            <person name="Ohta H."/>
            <person name="Nishizawa T."/>
        </authorList>
    </citation>
    <scope>NUCLEOTIDE SEQUENCE</scope>
    <source>
        <strain evidence="3">E1425</strain>
    </source>
</reference>
<evidence type="ECO:0000313" key="4">
    <source>
        <dbReference type="Proteomes" id="UP000827284"/>
    </source>
</evidence>
<accession>A0A9P3HHH8</accession>
<evidence type="ECO:0000313" key="3">
    <source>
        <dbReference type="EMBL" id="GJJ76681.1"/>
    </source>
</evidence>
<feature type="region of interest" description="Disordered" evidence="2">
    <location>
        <begin position="1"/>
        <end position="76"/>
    </location>
</feature>
<dbReference type="EMBL" id="BQFW01000012">
    <property type="protein sequence ID" value="GJJ76681.1"/>
    <property type="molecule type" value="Genomic_DNA"/>
</dbReference>
<protein>
    <submittedName>
        <fullName evidence="3">Uncharacterized protein</fullName>
    </submittedName>
</protein>
<feature type="compositionally biased region" description="Polar residues" evidence="2">
    <location>
        <begin position="135"/>
        <end position="164"/>
    </location>
</feature>
<feature type="coiled-coil region" evidence="1">
    <location>
        <begin position="665"/>
        <end position="692"/>
    </location>
</feature>
<feature type="region of interest" description="Disordered" evidence="2">
    <location>
        <begin position="103"/>
        <end position="244"/>
    </location>
</feature>
<reference evidence="3" key="1">
    <citation type="submission" date="2021-11" db="EMBL/GenBank/DDBJ databases">
        <authorList>
            <person name="Herlambang A."/>
            <person name="Guo Y."/>
            <person name="Takashima Y."/>
            <person name="Nishizawa T."/>
        </authorList>
    </citation>
    <scope>NUCLEOTIDE SEQUENCE</scope>
    <source>
        <strain evidence="3">E1425</strain>
    </source>
</reference>
<feature type="compositionally biased region" description="Polar residues" evidence="2">
    <location>
        <begin position="1"/>
        <end position="42"/>
    </location>
</feature>
<feature type="coiled-coil region" evidence="1">
    <location>
        <begin position="324"/>
        <end position="390"/>
    </location>
</feature>
<gene>
    <name evidence="3" type="ORF">EMPS_09040</name>
</gene>
<name>A0A9P3HHH8_9FUNG</name>
<dbReference type="Proteomes" id="UP000827284">
    <property type="component" value="Unassembled WGS sequence"/>
</dbReference>
<keyword evidence="4" id="KW-1185">Reference proteome</keyword>